<proteinExistence type="predicted"/>
<feature type="domain" description="DUF317" evidence="2">
    <location>
        <begin position="50"/>
        <end position="108"/>
    </location>
</feature>
<evidence type="ECO:0000259" key="2">
    <source>
        <dbReference type="Pfam" id="PF03771"/>
    </source>
</evidence>
<sequence length="287" mass="31308">MPDTEEIDGDVYVTPRYLAGTTWTGDPALAPLLALGWGLQHDENGNVYVTAPDRKVRLGYLPEGPDDGLWRITAYEDPFAQPKWGASFNNMCPTEFVTAFTAALADAYTTGPAAYLPEPADDPELDAFRAVAPLIQRGWAIQHPRWGVLEVRTPDGLASLEYTTGRLDAGQELTTLQARWYLQGGPAAAGWYATASTHTPVHLVTALTTCVSDPEPLPRWKDSMLHYLTDRAQLTPVTPPGPPMPTPLDVHRAAIRRRPALTARSVPRWSTSSPPAAAIAPRAPVRR</sequence>
<organism evidence="3 4">
    <name type="scientific">Streptomyces akebiae</name>
    <dbReference type="NCBI Taxonomy" id="2865673"/>
    <lineage>
        <taxon>Bacteria</taxon>
        <taxon>Bacillati</taxon>
        <taxon>Actinomycetota</taxon>
        <taxon>Actinomycetes</taxon>
        <taxon>Kitasatosporales</taxon>
        <taxon>Streptomycetaceae</taxon>
        <taxon>Streptomyces</taxon>
    </lineage>
</organism>
<dbReference type="EMBL" id="CP080647">
    <property type="protein sequence ID" value="QYX76500.1"/>
    <property type="molecule type" value="Genomic_DNA"/>
</dbReference>
<keyword evidence="4" id="KW-1185">Reference proteome</keyword>
<dbReference type="Pfam" id="PF03771">
    <property type="entry name" value="SPDY"/>
    <property type="match status" value="2"/>
</dbReference>
<evidence type="ECO:0000313" key="4">
    <source>
        <dbReference type="Proteomes" id="UP000827138"/>
    </source>
</evidence>
<feature type="compositionally biased region" description="Low complexity" evidence="1">
    <location>
        <begin position="274"/>
        <end position="287"/>
    </location>
</feature>
<accession>A0ABX8XLS3</accession>
<protein>
    <submittedName>
        <fullName evidence="3">DUF317 domain-containing protein</fullName>
    </submittedName>
</protein>
<evidence type="ECO:0000256" key="1">
    <source>
        <dbReference type="SAM" id="MobiDB-lite"/>
    </source>
</evidence>
<feature type="region of interest" description="Disordered" evidence="1">
    <location>
        <begin position="261"/>
        <end position="287"/>
    </location>
</feature>
<gene>
    <name evidence="3" type="ORF">K1J60_08250</name>
</gene>
<evidence type="ECO:0000313" key="3">
    <source>
        <dbReference type="EMBL" id="QYX76500.1"/>
    </source>
</evidence>
<dbReference type="Proteomes" id="UP000827138">
    <property type="component" value="Chromosome"/>
</dbReference>
<dbReference type="InterPro" id="IPR005523">
    <property type="entry name" value="DUF317_SPDY"/>
</dbReference>
<dbReference type="RefSeq" id="WP_220645611.1">
    <property type="nucleotide sequence ID" value="NZ_CP080647.1"/>
</dbReference>
<reference evidence="3 4" key="1">
    <citation type="submission" date="2021-08" db="EMBL/GenBank/DDBJ databases">
        <authorList>
            <person name="Ping M."/>
        </authorList>
    </citation>
    <scope>NUCLEOTIDE SEQUENCE [LARGE SCALE GENOMIC DNA]</scope>
    <source>
        <strain evidence="3 4">MG28</strain>
    </source>
</reference>
<feature type="domain" description="DUF317" evidence="2">
    <location>
        <begin position="153"/>
        <end position="216"/>
    </location>
</feature>
<name>A0ABX8XLS3_9ACTN</name>